<name>A0ABW0UMX4_9ACTN</name>
<gene>
    <name evidence="1" type="ORF">ACFPZJ_07350</name>
</gene>
<evidence type="ECO:0000313" key="1">
    <source>
        <dbReference type="EMBL" id="MFC5633610.1"/>
    </source>
</evidence>
<dbReference type="RefSeq" id="WP_381018792.1">
    <property type="nucleotide sequence ID" value="NZ_JBHSNY010000002.1"/>
</dbReference>
<evidence type="ECO:0000313" key="2">
    <source>
        <dbReference type="Proteomes" id="UP001596154"/>
    </source>
</evidence>
<organism evidence="1 2">
    <name type="scientific">Streptomyces bullii</name>
    <dbReference type="NCBI Taxonomy" id="349910"/>
    <lineage>
        <taxon>Bacteria</taxon>
        <taxon>Bacillati</taxon>
        <taxon>Actinomycetota</taxon>
        <taxon>Actinomycetes</taxon>
        <taxon>Kitasatosporales</taxon>
        <taxon>Streptomycetaceae</taxon>
        <taxon>Streptomyces</taxon>
    </lineage>
</organism>
<sequence>MTGPEHYREAERLLAGRTFPADPELRIEERHRPPTAEEIAAAQVHATLALAAATAMGAPVEDDLAGFTIEDRDAWYKAAGEKPRRNGGAR</sequence>
<accession>A0ABW0UMX4</accession>
<keyword evidence="2" id="KW-1185">Reference proteome</keyword>
<dbReference type="Proteomes" id="UP001596154">
    <property type="component" value="Unassembled WGS sequence"/>
</dbReference>
<reference evidence="2" key="1">
    <citation type="journal article" date="2019" name="Int. J. Syst. Evol. Microbiol.">
        <title>The Global Catalogue of Microorganisms (GCM) 10K type strain sequencing project: providing services to taxonomists for standard genome sequencing and annotation.</title>
        <authorList>
            <consortium name="The Broad Institute Genomics Platform"/>
            <consortium name="The Broad Institute Genome Sequencing Center for Infectious Disease"/>
            <person name="Wu L."/>
            <person name="Ma J."/>
        </authorList>
    </citation>
    <scope>NUCLEOTIDE SEQUENCE [LARGE SCALE GENOMIC DNA]</scope>
    <source>
        <strain evidence="2">CGMCC 4.7248</strain>
    </source>
</reference>
<proteinExistence type="predicted"/>
<comment type="caution">
    <text evidence="1">The sequence shown here is derived from an EMBL/GenBank/DDBJ whole genome shotgun (WGS) entry which is preliminary data.</text>
</comment>
<protein>
    <submittedName>
        <fullName evidence="1">Uncharacterized protein</fullName>
    </submittedName>
</protein>
<dbReference type="EMBL" id="JBHSNY010000002">
    <property type="protein sequence ID" value="MFC5633610.1"/>
    <property type="molecule type" value="Genomic_DNA"/>
</dbReference>